<sequence length="444" mass="49159">MVNSSEPVDVNGVVDKLLDSIRQLAIDHDMDEMPVPEVHEEWEETRGILQLRGCINCTNGRLRSLTSIQRTGDANLSKRGDHLVLKVLLGFCEFELEYEKCQATLHRLSVTSGLRASVQTNSIDAEIKIRFSGGELKATISHIFLAEFGKIRVHTGGGIFSKIKSRLLEIVARHFQTQIRQLVNEMLEAYAKKAISQLLRLDLDKTEIRRGVYKSTGPAFRVHKMIFKALLLVALASVTAADTVNLNQLADQLIASLQQVIRQEGKDELVIPDISQDWHEKWHHFIKISGNFNCHDGRFRSLASIRRTGDASMTTQGNKVILNVKLGLGTLNANFGRCQAKIHRIGSMSSKVDVSVDSNSIDAQISLTGQGTSCVANVDHLVLNQLGRISIHTGGGLFHKIENRILDEVAKSMHGHIVGQANDVLAETARKALPKADLCNKIPH</sequence>
<dbReference type="EMBL" id="WIXP02000012">
    <property type="protein sequence ID" value="KAF6201792.1"/>
    <property type="molecule type" value="Genomic_DNA"/>
</dbReference>
<evidence type="ECO:0000313" key="1">
    <source>
        <dbReference type="EMBL" id="KAF6201792.1"/>
    </source>
</evidence>
<organism evidence="1 2">
    <name type="scientific">Apolygus lucorum</name>
    <name type="common">Small green plant bug</name>
    <name type="synonym">Lygocoris lucorum</name>
    <dbReference type="NCBI Taxonomy" id="248454"/>
    <lineage>
        <taxon>Eukaryota</taxon>
        <taxon>Metazoa</taxon>
        <taxon>Ecdysozoa</taxon>
        <taxon>Arthropoda</taxon>
        <taxon>Hexapoda</taxon>
        <taxon>Insecta</taxon>
        <taxon>Pterygota</taxon>
        <taxon>Neoptera</taxon>
        <taxon>Paraneoptera</taxon>
        <taxon>Hemiptera</taxon>
        <taxon>Heteroptera</taxon>
        <taxon>Panheteroptera</taxon>
        <taxon>Cimicomorpha</taxon>
        <taxon>Miridae</taxon>
        <taxon>Mirini</taxon>
        <taxon>Apolygus</taxon>
    </lineage>
</organism>
<proteinExistence type="predicted"/>
<dbReference type="InterPro" id="IPR038602">
    <property type="entry name" value="Mite_allergen_7_sf"/>
</dbReference>
<dbReference type="Gene3D" id="3.15.10.50">
    <property type="match status" value="2"/>
</dbReference>
<dbReference type="InterPro" id="IPR020234">
    <property type="entry name" value="Mite_allergen_group-7"/>
</dbReference>
<reference evidence="1" key="1">
    <citation type="journal article" date="2021" name="Mol. Ecol. Resour.">
        <title>Apolygus lucorum genome provides insights into omnivorousness and mesophyll feeding.</title>
        <authorList>
            <person name="Liu Y."/>
            <person name="Liu H."/>
            <person name="Wang H."/>
            <person name="Huang T."/>
            <person name="Liu B."/>
            <person name="Yang B."/>
            <person name="Yin L."/>
            <person name="Li B."/>
            <person name="Zhang Y."/>
            <person name="Zhang S."/>
            <person name="Jiang F."/>
            <person name="Zhang X."/>
            <person name="Ren Y."/>
            <person name="Wang B."/>
            <person name="Wang S."/>
            <person name="Lu Y."/>
            <person name="Wu K."/>
            <person name="Fan W."/>
            <person name="Wang G."/>
        </authorList>
    </citation>
    <scope>NUCLEOTIDE SEQUENCE</scope>
    <source>
        <strain evidence="1">12Hb</strain>
    </source>
</reference>
<comment type="caution">
    <text evidence="1">The sequence shown here is derived from an EMBL/GenBank/DDBJ whole genome shotgun (WGS) entry which is preliminary data.</text>
</comment>
<keyword evidence="2" id="KW-1185">Reference proteome</keyword>
<dbReference type="OrthoDB" id="6615464at2759"/>
<protein>
    <submittedName>
        <fullName evidence="1">Uncharacterized protein</fullName>
    </submittedName>
</protein>
<dbReference type="AlphaFoldDB" id="A0A8S9WYH5"/>
<dbReference type="Pfam" id="PF16984">
    <property type="entry name" value="Grp7_allergen"/>
    <property type="match status" value="2"/>
</dbReference>
<evidence type="ECO:0000313" key="2">
    <source>
        <dbReference type="Proteomes" id="UP000466442"/>
    </source>
</evidence>
<accession>A0A8S9WYH5</accession>
<dbReference type="Proteomes" id="UP000466442">
    <property type="component" value="Linkage Group LG12"/>
</dbReference>
<gene>
    <name evidence="1" type="ORF">GE061_004187</name>
</gene>
<name>A0A8S9WYH5_APOLU</name>